<protein>
    <recommendedName>
        <fullName evidence="5">B box-type domain-containing protein</fullName>
    </recommendedName>
</protein>
<dbReference type="GeneTree" id="ENSGT00390000018298"/>
<sequence>MNTNDFIVLPWGKTGNSVKLKPKNVQELRVEKVQLELETQEMEKKLQQLQSSMSREKEERERSSGYHWKSGQPGKLGNQSQVMSQNKENVVKISPGKAKLKILKDQVQEAVKQSLNYKVTNISTQEKTKGKGKICGQCENKFALLVCLECGENYCSSCFARIHQKGALKRHRTTLLQTRAQVLSRLDVAHRFLKEIYPDESQEEQNLEKEINQDGNASKTQSLQVSDSEVDSTPSEKSDLTNQTGGLLLQGSFDEDESARSFQEILTQWRNGSHVNKEKHIQKNAETSPEQMEASEVQTNLKIWREPLQIEFKDDSLTYMERLWLKKHRRTPLHGAKNVSLKKELSPSVPISEPLTPLAASTEDMALSEKDDNIEVEELKESYPDPFLLQQPELVKVESSVRIVELDDSYEEESGGSGDLVPYKVELADTDSQQSWAVHQHQKNNFHFGKDLPFSLMKTTDAVQQDGHLIKDKDLFSQCSRIISSASKETLKVSSSRSCTSDSPQITERGSTASGEKIATKKKSVLLENRKPDEEIHASHQRTSYHYNVDLRDSHGDGLMYSCKSSLEGKSLHENNNSQQPRSMKSSKLQKIALRSKPVTEQYQGLEKFFVFGKNPFKEKFRLNLARRSETNLSNSRITLTGNRQWISESSLSEHADDSIVQDVVWNSQKKVSGVLHPQRGCISKRPLSANIPICKTLLNGSRSHVSLHQRPGSAVSRPTSRAISEISEIEYLDVTDQNEPFLEDAADHQTLDSLERELNAMKYLSDATERLYSLNSEKLSAINRHSEKISKTKTEVPMTPGLRESSRLDISSLYAEVRGLLFSSESSTDVEEESCLEKLQVIALR</sequence>
<evidence type="ECO:0000256" key="4">
    <source>
        <dbReference type="SAM" id="MobiDB-lite"/>
    </source>
</evidence>
<feature type="region of interest" description="Disordered" evidence="4">
    <location>
        <begin position="570"/>
        <end position="589"/>
    </location>
</feature>
<accession>A0A4X2L0U7</accession>
<dbReference type="PROSITE" id="PS50119">
    <property type="entry name" value="ZF_BBOX"/>
    <property type="match status" value="1"/>
</dbReference>
<dbReference type="Ensembl" id="ENSVURT00010019972.1">
    <property type="protein sequence ID" value="ENSVURP00010017593.1"/>
    <property type="gene ID" value="ENSVURG00010013421.1"/>
</dbReference>
<dbReference type="GeneID" id="114053184"/>
<dbReference type="InterPro" id="IPR037688">
    <property type="entry name" value="ZBBX"/>
</dbReference>
<organism evidence="6 7">
    <name type="scientific">Vombatus ursinus</name>
    <name type="common">Common wombat</name>
    <dbReference type="NCBI Taxonomy" id="29139"/>
    <lineage>
        <taxon>Eukaryota</taxon>
        <taxon>Metazoa</taxon>
        <taxon>Chordata</taxon>
        <taxon>Craniata</taxon>
        <taxon>Vertebrata</taxon>
        <taxon>Euteleostomi</taxon>
        <taxon>Mammalia</taxon>
        <taxon>Metatheria</taxon>
        <taxon>Diprotodontia</taxon>
        <taxon>Vombatidae</taxon>
        <taxon>Vombatus</taxon>
    </lineage>
</organism>
<dbReference type="Pfam" id="PF22586">
    <property type="entry name" value="ANCHR-like_BBOX"/>
    <property type="match status" value="1"/>
</dbReference>
<dbReference type="Gene3D" id="4.10.830.40">
    <property type="match status" value="1"/>
</dbReference>
<dbReference type="PANTHER" id="PTHR28634:SF1">
    <property type="entry name" value="ZINC FINGER B-BOX DOMAIN-CONTAINING PROTEIN 1"/>
    <property type="match status" value="1"/>
</dbReference>
<reference evidence="6" key="2">
    <citation type="submission" date="2025-08" db="UniProtKB">
        <authorList>
            <consortium name="Ensembl"/>
        </authorList>
    </citation>
    <scope>IDENTIFICATION</scope>
</reference>
<reference evidence="6" key="3">
    <citation type="submission" date="2025-09" db="UniProtKB">
        <authorList>
            <consortium name="Ensembl"/>
        </authorList>
    </citation>
    <scope>IDENTIFICATION</scope>
</reference>
<feature type="domain" description="B box-type" evidence="5">
    <location>
        <begin position="130"/>
        <end position="176"/>
    </location>
</feature>
<dbReference type="SMART" id="SM00336">
    <property type="entry name" value="BBOX"/>
    <property type="match status" value="1"/>
</dbReference>
<evidence type="ECO:0000256" key="1">
    <source>
        <dbReference type="ARBA" id="ARBA00022771"/>
    </source>
</evidence>
<feature type="compositionally biased region" description="Polar residues" evidence="4">
    <location>
        <begin position="574"/>
        <end position="589"/>
    </location>
</feature>
<dbReference type="InterPro" id="IPR000315">
    <property type="entry name" value="Znf_B-box"/>
</dbReference>
<dbReference type="RefSeq" id="XP_027731876.1">
    <property type="nucleotide sequence ID" value="XM_027876075.1"/>
</dbReference>
<proteinExistence type="predicted"/>
<keyword evidence="1 3" id="KW-0479">Metal-binding</keyword>
<keyword evidence="1 3" id="KW-0863">Zinc-finger</keyword>
<name>A0A4X2L0U7_VOMUR</name>
<feature type="compositionally biased region" description="Basic and acidic residues" evidence="4">
    <location>
        <begin position="54"/>
        <end position="64"/>
    </location>
</feature>
<dbReference type="GO" id="GO:0008270">
    <property type="term" value="F:zinc ion binding"/>
    <property type="evidence" value="ECO:0007669"/>
    <property type="project" value="UniProtKB-KW"/>
</dbReference>
<dbReference type="PANTHER" id="PTHR28634">
    <property type="entry name" value="ZINC FINGER B-BOX DOMAIN-CONTAINING PROTEIN 1"/>
    <property type="match status" value="1"/>
</dbReference>
<keyword evidence="7" id="KW-1185">Reference proteome</keyword>
<feature type="compositionally biased region" description="Polar residues" evidence="4">
    <location>
        <begin position="494"/>
        <end position="514"/>
    </location>
</feature>
<feature type="region of interest" description="Disordered" evidence="4">
    <location>
        <begin position="494"/>
        <end position="517"/>
    </location>
</feature>
<dbReference type="OMA" id="FTMGTNC"/>
<dbReference type="CTD" id="79740"/>
<reference evidence="7" key="1">
    <citation type="submission" date="2018-12" db="EMBL/GenBank/DDBJ databases">
        <authorList>
            <person name="Yazar S."/>
        </authorList>
    </citation>
    <scope>NUCLEOTIDE SEQUENCE [LARGE SCALE GENOMIC DNA]</scope>
</reference>
<feature type="region of interest" description="Disordered" evidence="4">
    <location>
        <begin position="199"/>
        <end position="246"/>
    </location>
</feature>
<feature type="region of interest" description="Disordered" evidence="4">
    <location>
        <begin position="44"/>
        <end position="83"/>
    </location>
</feature>
<evidence type="ECO:0000256" key="2">
    <source>
        <dbReference type="ARBA" id="ARBA00022833"/>
    </source>
</evidence>
<evidence type="ECO:0000259" key="5">
    <source>
        <dbReference type="PROSITE" id="PS50119"/>
    </source>
</evidence>
<evidence type="ECO:0000256" key="3">
    <source>
        <dbReference type="PROSITE-ProRule" id="PRU00024"/>
    </source>
</evidence>
<dbReference type="AlphaFoldDB" id="A0A4X2L0U7"/>
<keyword evidence="2" id="KW-0862">Zinc</keyword>
<gene>
    <name evidence="6" type="primary">ZBBX</name>
</gene>
<evidence type="ECO:0000313" key="6">
    <source>
        <dbReference type="Ensembl" id="ENSVURP00010017593.1"/>
    </source>
</evidence>
<dbReference type="OrthoDB" id="6226111at2759"/>
<evidence type="ECO:0000313" key="7">
    <source>
        <dbReference type="Proteomes" id="UP000314987"/>
    </source>
</evidence>
<dbReference type="CDD" id="cd19818">
    <property type="entry name" value="Bbox1_ZBBX"/>
    <property type="match status" value="1"/>
</dbReference>
<feature type="compositionally biased region" description="Polar residues" evidence="4">
    <location>
        <begin position="213"/>
        <end position="233"/>
    </location>
</feature>
<dbReference type="Proteomes" id="UP000314987">
    <property type="component" value="Unassembled WGS sequence"/>
</dbReference>